<dbReference type="Gene3D" id="2.130.10.10">
    <property type="entry name" value="YVTN repeat-like/Quinoprotein amine dehydrogenase"/>
    <property type="match status" value="1"/>
</dbReference>
<feature type="compositionally biased region" description="Acidic residues" evidence="6">
    <location>
        <begin position="305"/>
        <end position="317"/>
    </location>
</feature>
<dbReference type="InterPro" id="IPR001680">
    <property type="entry name" value="WD40_rpt"/>
</dbReference>
<evidence type="ECO:0000256" key="4">
    <source>
        <dbReference type="ARBA" id="ARBA00023242"/>
    </source>
</evidence>
<feature type="compositionally biased region" description="Pro residues" evidence="6">
    <location>
        <begin position="322"/>
        <end position="338"/>
    </location>
</feature>
<evidence type="ECO:0000256" key="2">
    <source>
        <dbReference type="ARBA" id="ARBA00022574"/>
    </source>
</evidence>
<accession>A0A553HMF9</accession>
<name>A0A553HMF9_9PEZI</name>
<protein>
    <submittedName>
        <fullName evidence="7">Uncharacterized protein</fullName>
    </submittedName>
</protein>
<keyword evidence="2 5" id="KW-0853">WD repeat</keyword>
<evidence type="ECO:0000256" key="1">
    <source>
        <dbReference type="ARBA" id="ARBA00004123"/>
    </source>
</evidence>
<dbReference type="Proteomes" id="UP000319160">
    <property type="component" value="Unassembled WGS sequence"/>
</dbReference>
<reference evidence="8" key="1">
    <citation type="submission" date="2019-06" db="EMBL/GenBank/DDBJ databases">
        <title>Draft genome sequence of the griseofulvin-producing fungus Xylaria cubensis strain G536.</title>
        <authorList>
            <person name="Mead M.E."/>
            <person name="Raja H.A."/>
            <person name="Steenwyk J.L."/>
            <person name="Knowles S.L."/>
            <person name="Oberlies N.H."/>
            <person name="Rokas A."/>
        </authorList>
    </citation>
    <scope>NUCLEOTIDE SEQUENCE [LARGE SCALE GENOMIC DNA]</scope>
    <source>
        <strain evidence="8">G536</strain>
    </source>
</reference>
<dbReference type="GO" id="GO:0006357">
    <property type="term" value="P:regulation of transcription by RNA polymerase II"/>
    <property type="evidence" value="ECO:0007669"/>
    <property type="project" value="TreeGrafter"/>
</dbReference>
<dbReference type="PROSITE" id="PS50294">
    <property type="entry name" value="WD_REPEATS_REGION"/>
    <property type="match status" value="1"/>
</dbReference>
<dbReference type="AlphaFoldDB" id="A0A553HMF9"/>
<feature type="region of interest" description="Disordered" evidence="6">
    <location>
        <begin position="386"/>
        <end position="425"/>
    </location>
</feature>
<dbReference type="SMART" id="SM00320">
    <property type="entry name" value="WD40"/>
    <property type="match status" value="6"/>
</dbReference>
<comment type="caution">
    <text evidence="7">The sequence shown here is derived from an EMBL/GenBank/DDBJ whole genome shotgun (WGS) entry which is preliminary data.</text>
</comment>
<sequence length="838" mass="91620">MGRNAVLLEENNVAITPASSRVMNNVSRFLVYMVRWARAGRPYITDPRPLRSHTSLKARDLNTAICYEAADDQFREPCAISIGLRAWRQISIANWEAEFETVDKTRRDRLRRIAHHIAEVLKAGWTRAILLREAEWAGKTFSFGPDTRHWTLDHSGLINSRLSAFLSSTSQKRKIRPPTPIANRLLRSPSLLISNSSACLVYDNPSSCGFIDFRNLDYRETAVKFQKEWHVQEPHRQLDFAPYVKSHALVNVLNKGLLYHSLEREHAQITQVPGDAAAQAALAEAMQLGVFGPLIAHPLPHQQPDESDDDAEAEPDTEVQPAPAPAPVPVPVAPPALPAVPSGVEVENSRKRQGDRQQQSLLNGSPAKRPRLSNAYEHGVDAATTPMELDGQDHQGDNHAYPSPLEGEQAPTPTPRTDGPEQGTQVDKVEELASKTTFIPLGSGFDDAPVLSPATALSRVNGDSAPVLLHCQWHPRDPSLLAAAGTDALARIWNISRGAAADPASEDHVNGIVPDFHTLVEDDVPPKATVTAMAWNFDGSAIAVATDSDSKARLTLWTPDGSHIHHLEVAEPPIIKLRWSPHNTAILAIAPDNGGTLITIYHAHTLNSITHFLPNHDLNAEPLDAAWTSDSEFLLCGGDLLVLLRYSEGGVSEVQKFETREGDTLTQVQYDSLASMAATCGEKGVIDVWDNSGKRRSIEAHCDAVTALAWQPRQSLDNENERLLASGGEDGAIFIWNALATDGTAKCSMTMGPAIVALAFTPDGAFIAGATSERILIWKVGEHSIPRASWSRLPHPGWSSPRMNPESDEEDEHCLGWDSTGHKLAYGVNSRLAIISFR</sequence>
<dbReference type="PROSITE" id="PS50082">
    <property type="entry name" value="WD_REPEATS_2"/>
    <property type="match status" value="1"/>
</dbReference>
<dbReference type="InterPro" id="IPR036322">
    <property type="entry name" value="WD40_repeat_dom_sf"/>
</dbReference>
<organism evidence="7 8">
    <name type="scientific">Xylaria flabelliformis</name>
    <dbReference type="NCBI Taxonomy" id="2512241"/>
    <lineage>
        <taxon>Eukaryota</taxon>
        <taxon>Fungi</taxon>
        <taxon>Dikarya</taxon>
        <taxon>Ascomycota</taxon>
        <taxon>Pezizomycotina</taxon>
        <taxon>Sordariomycetes</taxon>
        <taxon>Xylariomycetidae</taxon>
        <taxon>Xylariales</taxon>
        <taxon>Xylariaceae</taxon>
        <taxon>Xylaria</taxon>
    </lineage>
</organism>
<comment type="subcellular location">
    <subcellularLocation>
        <location evidence="1">Nucleus</location>
    </subcellularLocation>
</comment>
<feature type="region of interest" description="Disordered" evidence="6">
    <location>
        <begin position="295"/>
        <end position="373"/>
    </location>
</feature>
<proteinExistence type="predicted"/>
<dbReference type="PANTHER" id="PTHR22846">
    <property type="entry name" value="WD40 REPEAT PROTEIN"/>
    <property type="match status" value="1"/>
</dbReference>
<dbReference type="InterPro" id="IPR015943">
    <property type="entry name" value="WD40/YVTN_repeat-like_dom_sf"/>
</dbReference>
<dbReference type="GO" id="GO:0034967">
    <property type="term" value="C:Set3 complex"/>
    <property type="evidence" value="ECO:0007669"/>
    <property type="project" value="TreeGrafter"/>
</dbReference>
<evidence type="ECO:0000313" key="8">
    <source>
        <dbReference type="Proteomes" id="UP000319160"/>
    </source>
</evidence>
<evidence type="ECO:0000256" key="3">
    <source>
        <dbReference type="ARBA" id="ARBA00022737"/>
    </source>
</evidence>
<evidence type="ECO:0000313" key="7">
    <source>
        <dbReference type="EMBL" id="TRX89144.1"/>
    </source>
</evidence>
<feature type="repeat" description="WD" evidence="5">
    <location>
        <begin position="698"/>
        <end position="737"/>
    </location>
</feature>
<keyword evidence="4" id="KW-0539">Nucleus</keyword>
<dbReference type="InterPro" id="IPR045183">
    <property type="entry name" value="Ebi-like"/>
</dbReference>
<dbReference type="PANTHER" id="PTHR22846:SF2">
    <property type="entry name" value="F-BOX-LIKE_WD REPEAT-CONTAINING PROTEIN EBI"/>
    <property type="match status" value="1"/>
</dbReference>
<keyword evidence="3" id="KW-0677">Repeat</keyword>
<dbReference type="Gene3D" id="1.20.960.30">
    <property type="match status" value="1"/>
</dbReference>
<dbReference type="Pfam" id="PF00400">
    <property type="entry name" value="WD40"/>
    <property type="match status" value="1"/>
</dbReference>
<dbReference type="GO" id="GO:0003714">
    <property type="term" value="F:transcription corepressor activity"/>
    <property type="evidence" value="ECO:0007669"/>
    <property type="project" value="InterPro"/>
</dbReference>
<dbReference type="OrthoDB" id="1367865at2759"/>
<evidence type="ECO:0000256" key="5">
    <source>
        <dbReference type="PROSITE-ProRule" id="PRU00221"/>
    </source>
</evidence>
<dbReference type="SUPFAM" id="SSF50978">
    <property type="entry name" value="WD40 repeat-like"/>
    <property type="match status" value="1"/>
</dbReference>
<gene>
    <name evidence="7" type="ORF">FHL15_009957</name>
</gene>
<dbReference type="STRING" id="2512241.A0A553HMF9"/>
<dbReference type="EMBL" id="VFLP01000072">
    <property type="protein sequence ID" value="TRX89144.1"/>
    <property type="molecule type" value="Genomic_DNA"/>
</dbReference>
<keyword evidence="8" id="KW-1185">Reference proteome</keyword>
<evidence type="ECO:0000256" key="6">
    <source>
        <dbReference type="SAM" id="MobiDB-lite"/>
    </source>
</evidence>